<evidence type="ECO:0000313" key="1">
    <source>
        <dbReference type="EMBL" id="JAH20719.1"/>
    </source>
</evidence>
<name>A0A0E9QV41_ANGAN</name>
<protein>
    <submittedName>
        <fullName evidence="1">Uncharacterized protein</fullName>
    </submittedName>
</protein>
<dbReference type="EMBL" id="GBXM01087858">
    <property type="protein sequence ID" value="JAH20719.1"/>
    <property type="molecule type" value="Transcribed_RNA"/>
</dbReference>
<proteinExistence type="predicted"/>
<reference evidence="1" key="2">
    <citation type="journal article" date="2015" name="Fish Shellfish Immunol.">
        <title>Early steps in the European eel (Anguilla anguilla)-Vibrio vulnificus interaction in the gills: Role of the RtxA13 toxin.</title>
        <authorList>
            <person name="Callol A."/>
            <person name="Pajuelo D."/>
            <person name="Ebbesson L."/>
            <person name="Teles M."/>
            <person name="MacKenzie S."/>
            <person name="Amaro C."/>
        </authorList>
    </citation>
    <scope>NUCLEOTIDE SEQUENCE</scope>
</reference>
<accession>A0A0E9QV41</accession>
<organism evidence="1">
    <name type="scientific">Anguilla anguilla</name>
    <name type="common">European freshwater eel</name>
    <name type="synonym">Muraena anguilla</name>
    <dbReference type="NCBI Taxonomy" id="7936"/>
    <lineage>
        <taxon>Eukaryota</taxon>
        <taxon>Metazoa</taxon>
        <taxon>Chordata</taxon>
        <taxon>Craniata</taxon>
        <taxon>Vertebrata</taxon>
        <taxon>Euteleostomi</taxon>
        <taxon>Actinopterygii</taxon>
        <taxon>Neopterygii</taxon>
        <taxon>Teleostei</taxon>
        <taxon>Anguilliformes</taxon>
        <taxon>Anguillidae</taxon>
        <taxon>Anguilla</taxon>
    </lineage>
</organism>
<sequence length="20" mass="2523">MFHKEKNISFSFCILYTERE</sequence>
<reference evidence="1" key="1">
    <citation type="submission" date="2014-11" db="EMBL/GenBank/DDBJ databases">
        <authorList>
            <person name="Amaro Gonzalez C."/>
        </authorList>
    </citation>
    <scope>NUCLEOTIDE SEQUENCE</scope>
</reference>
<dbReference type="AlphaFoldDB" id="A0A0E9QV41"/>